<dbReference type="InterPro" id="IPR035895">
    <property type="entry name" value="HPr-like_sf"/>
</dbReference>
<dbReference type="eggNOG" id="COG1925">
    <property type="taxonomic scope" value="Bacteria"/>
</dbReference>
<evidence type="ECO:0000259" key="8">
    <source>
        <dbReference type="PROSITE" id="PS51350"/>
    </source>
</evidence>
<dbReference type="RefSeq" id="WP_038160839.1">
    <property type="nucleotide sequence ID" value="NZ_JMTB01000111.1"/>
</dbReference>
<dbReference type="GO" id="GO:0016740">
    <property type="term" value="F:transferase activity"/>
    <property type="evidence" value="ECO:0007669"/>
    <property type="project" value="UniProtKB-KW"/>
</dbReference>
<dbReference type="PROSITE" id="PS51350">
    <property type="entry name" value="PTS_HPR_DOM"/>
    <property type="match status" value="1"/>
</dbReference>
<dbReference type="PROSITE" id="PS00369">
    <property type="entry name" value="PTS_HPR_HIS"/>
    <property type="match status" value="1"/>
</dbReference>
<keyword evidence="10" id="KW-1185">Reference proteome</keyword>
<dbReference type="InterPro" id="IPR001020">
    <property type="entry name" value="PTS_HPr_His_P_site"/>
</dbReference>
<evidence type="ECO:0000256" key="3">
    <source>
        <dbReference type="ARBA" id="ARBA00022490"/>
    </source>
</evidence>
<dbReference type="EMBL" id="JMTB01000111">
    <property type="protein sequence ID" value="KFC00344.1"/>
    <property type="molecule type" value="Genomic_DNA"/>
</dbReference>
<sequence length="90" mass="9747">MTVKQIVEITNKLGMHARPAMKLFELVQGFDAEVLLRNDEGIEAEASSVIALLMLDSAKGRQIEIEVSGPQEAEAMAAVIALFNAGFDED</sequence>
<reference evidence="10" key="1">
    <citation type="submission" date="2014-05" db="EMBL/GenBank/DDBJ databases">
        <title>ATOL: Assembling a taxonomically balanced genome-scale reconstruction of the evolutionary history of the Enterobacteriaceae.</title>
        <authorList>
            <person name="Plunkett G. III"/>
            <person name="Neeno-Eckwall E.C."/>
            <person name="Glasner J.D."/>
            <person name="Perna N.T."/>
        </authorList>
    </citation>
    <scope>NUCLEOTIDE SEQUENCE [LARGE SCALE GENOMIC DNA]</scope>
    <source>
        <strain evidence="10">ATCC 49490</strain>
    </source>
</reference>
<dbReference type="OrthoDB" id="9798965at2"/>
<name>A0A084ZS99_9ENTR</name>
<gene>
    <name evidence="9" type="primary">ptsO</name>
    <name evidence="9" type="ORF">GTGU_03844</name>
</gene>
<evidence type="ECO:0000256" key="1">
    <source>
        <dbReference type="ARBA" id="ARBA00004496"/>
    </source>
</evidence>
<organism evidence="9 10">
    <name type="scientific">Trabulsiella guamensis ATCC 49490</name>
    <dbReference type="NCBI Taxonomy" id="1005994"/>
    <lineage>
        <taxon>Bacteria</taxon>
        <taxon>Pseudomonadati</taxon>
        <taxon>Pseudomonadota</taxon>
        <taxon>Gammaproteobacteria</taxon>
        <taxon>Enterobacterales</taxon>
        <taxon>Enterobacteriaceae</taxon>
        <taxon>Trabulsiella</taxon>
    </lineage>
</organism>
<dbReference type="InterPro" id="IPR000032">
    <property type="entry name" value="HPr-like"/>
</dbReference>
<evidence type="ECO:0000256" key="7">
    <source>
        <dbReference type="ARBA" id="ARBA00041734"/>
    </source>
</evidence>
<comment type="caution">
    <text evidence="9">The sequence shown here is derived from an EMBL/GenBank/DDBJ whole genome shotgun (WGS) entry which is preliminary data.</text>
</comment>
<evidence type="ECO:0000313" key="10">
    <source>
        <dbReference type="Proteomes" id="UP000028630"/>
    </source>
</evidence>
<proteinExistence type="inferred from homology"/>
<dbReference type="Gene3D" id="3.30.1340.10">
    <property type="entry name" value="HPr-like"/>
    <property type="match status" value="1"/>
</dbReference>
<dbReference type="PRINTS" id="PR00107">
    <property type="entry name" value="PHOSPHOCPHPR"/>
</dbReference>
<dbReference type="AlphaFoldDB" id="A0A084ZS99"/>
<protein>
    <recommendedName>
        <fullName evidence="6">Phosphocarrier protein NPr</fullName>
    </recommendedName>
    <alternativeName>
        <fullName evidence="7">Nitrogen-related HPr</fullName>
    </alternativeName>
</protein>
<dbReference type="Proteomes" id="UP000028630">
    <property type="component" value="Unassembled WGS sequence"/>
</dbReference>
<dbReference type="PANTHER" id="PTHR33705:SF2">
    <property type="entry name" value="PHOSPHOCARRIER PROTEIN NPR"/>
    <property type="match status" value="1"/>
</dbReference>
<evidence type="ECO:0000256" key="2">
    <source>
        <dbReference type="ARBA" id="ARBA00010736"/>
    </source>
</evidence>
<dbReference type="SUPFAM" id="SSF55594">
    <property type="entry name" value="HPr-like"/>
    <property type="match status" value="1"/>
</dbReference>
<dbReference type="InterPro" id="IPR050399">
    <property type="entry name" value="HPr"/>
</dbReference>
<keyword evidence="3" id="KW-0963">Cytoplasm</keyword>
<dbReference type="CDD" id="cd00367">
    <property type="entry name" value="PTS-HPr_like"/>
    <property type="match status" value="1"/>
</dbReference>
<dbReference type="NCBIfam" id="TIGR01003">
    <property type="entry name" value="PTS_HPr_family"/>
    <property type="match status" value="1"/>
</dbReference>
<dbReference type="NCBIfam" id="NF008146">
    <property type="entry name" value="PRK10897.1"/>
    <property type="match status" value="1"/>
</dbReference>
<comment type="function">
    <text evidence="5">Component of the phosphoenolpyruvate-dependent nitrogen-metabolic phosphotransferase system (nitrogen-metabolic PTS), that seems to be involved in regulating nitrogen metabolism. The phosphoryl group from phosphoenolpyruvate (PEP) is transferred to the phosphoryl carrier protein NPr by enzyme I-Ntr. Phospho-NPr then transfers it to EIIA-Ntr. Could function in the transcriptional regulation of sigma-54 dependent operons in conjunction with the NPr (PtsO) and EIIA-Ntr (PtsN) proteins.</text>
</comment>
<dbReference type="Pfam" id="PF00381">
    <property type="entry name" value="PTS-HPr"/>
    <property type="match status" value="1"/>
</dbReference>
<comment type="similarity">
    <text evidence="2">Belongs to the HPr family.</text>
</comment>
<evidence type="ECO:0000256" key="4">
    <source>
        <dbReference type="ARBA" id="ARBA00022683"/>
    </source>
</evidence>
<evidence type="ECO:0000256" key="5">
    <source>
        <dbReference type="ARBA" id="ARBA00037424"/>
    </source>
</evidence>
<evidence type="ECO:0000256" key="6">
    <source>
        <dbReference type="ARBA" id="ARBA00040081"/>
    </source>
</evidence>
<comment type="subcellular location">
    <subcellularLocation>
        <location evidence="1">Cytoplasm</location>
    </subcellularLocation>
</comment>
<dbReference type="GO" id="GO:0005737">
    <property type="term" value="C:cytoplasm"/>
    <property type="evidence" value="ECO:0007669"/>
    <property type="project" value="UniProtKB-SubCell"/>
</dbReference>
<dbReference type="PANTHER" id="PTHR33705">
    <property type="entry name" value="PHOSPHOCARRIER PROTEIN HPR"/>
    <property type="match status" value="1"/>
</dbReference>
<keyword evidence="4" id="KW-0598">Phosphotransferase system</keyword>
<evidence type="ECO:0000313" key="9">
    <source>
        <dbReference type="EMBL" id="KFC00344.1"/>
    </source>
</evidence>
<accession>A0A084ZS99</accession>
<dbReference type="GO" id="GO:0009401">
    <property type="term" value="P:phosphoenolpyruvate-dependent sugar phosphotransferase system"/>
    <property type="evidence" value="ECO:0007669"/>
    <property type="project" value="UniProtKB-KW"/>
</dbReference>
<feature type="domain" description="HPr" evidence="8">
    <location>
        <begin position="2"/>
        <end position="90"/>
    </location>
</feature>
<keyword evidence="9" id="KW-0808">Transferase</keyword>